<evidence type="ECO:0000313" key="8">
    <source>
        <dbReference type="EMBL" id="AKI79394.1"/>
    </source>
</evidence>
<dbReference type="InterPro" id="IPR000306">
    <property type="entry name" value="Znf_FYVE"/>
</dbReference>
<protein>
    <submittedName>
        <fullName evidence="8">Phosphoinositide 3-kinase</fullName>
    </submittedName>
</protein>
<evidence type="ECO:0000256" key="1">
    <source>
        <dbReference type="ARBA" id="ARBA00022679"/>
    </source>
</evidence>
<dbReference type="GO" id="GO:0006897">
    <property type="term" value="P:endocytosis"/>
    <property type="evidence" value="ECO:0007669"/>
    <property type="project" value="TreeGrafter"/>
</dbReference>
<dbReference type="GO" id="GO:0008270">
    <property type="term" value="F:zinc ion binding"/>
    <property type="evidence" value="ECO:0007669"/>
    <property type="project" value="UniProtKB-KW"/>
</dbReference>
<sequence>MNQKQDNHGNNNHRDDNIDINSSIMFNNKNNVWVDDVMVSRCYNCKKKFSMLRRKHHCRNCGNIFCYNCANKFIVIPNFINDRPEPADYWNISYYITSLKDEAERVCDNCYYKVKEKTANSEKIANILKNPGSIVDISKLSVSYSDIKDHYYNHLRNIQYYLPNHVYSQIDKKIILANAKYFSKHSKYLVHLIKAIDWNTIKITDDKFDSPSVSIYKNRSQHKQKFLDHICEIIENPKKVSCQDLLCTRTCQEQLSFDDCINILYSKVQELPDSLLQYLFAIIELTPDDIIKNHAVLFVNIIKNNSNIFLEKLLYKLLTKSEDMIYYIYWLLVISKEKADYQDITNIQRFIELLDKQLVVKMDREYRFYAGLIKHLNDPKDYLENIFDICDEISLPYNPSIKLTGVYTDQIRIKNSYTRPVIIAFETNVGRIDILFKKESVMNDLIVMNLISLCDVIIKENIGLELGIVIYPIMPLTNNFGMIEIIKNAETIHSIINQKKTVFQHIIDKNENKVISDIMKTYMYSLVSYTLHSYFIGLGDRHLENIMITDNGEIFHIDFGFILGTDAFPLTLTSDIKLNSGMLDVIGGRGSDRYKIYLDLCAKGVIILRKYFNMFFILLSQNSNYKINHIENFIMSRFQPRQHDTVVISELMTIIEKSHDAYTGIIRDFLHYHNQEKTLQNGMTKVLKEAYDVVKSFTNST</sequence>
<evidence type="ECO:0000256" key="3">
    <source>
        <dbReference type="ARBA" id="ARBA00022771"/>
    </source>
</evidence>
<keyword evidence="2" id="KW-0479">Metal-binding</keyword>
<evidence type="ECO:0000256" key="5">
    <source>
        <dbReference type="ARBA" id="ARBA00022833"/>
    </source>
</evidence>
<keyword evidence="5" id="KW-0862">Zinc</keyword>
<dbReference type="GO" id="GO:0034272">
    <property type="term" value="C:phosphatidylinositol 3-kinase complex, class III, type II"/>
    <property type="evidence" value="ECO:0007669"/>
    <property type="project" value="TreeGrafter"/>
</dbReference>
<dbReference type="PROSITE" id="PS50178">
    <property type="entry name" value="ZF_FYVE"/>
    <property type="match status" value="1"/>
</dbReference>
<keyword evidence="3" id="KW-0863">Zinc-finger</keyword>
<dbReference type="Pfam" id="PF00454">
    <property type="entry name" value="PI3_PI4_kinase"/>
    <property type="match status" value="1"/>
</dbReference>
<dbReference type="InterPro" id="IPR013083">
    <property type="entry name" value="Znf_RING/FYVE/PHD"/>
</dbReference>
<keyword evidence="1" id="KW-0808">Transferase</keyword>
<dbReference type="Gene3D" id="1.10.1070.11">
    <property type="entry name" value="Phosphatidylinositol 3-/4-kinase, catalytic domain"/>
    <property type="match status" value="1"/>
</dbReference>
<dbReference type="InterPro" id="IPR015433">
    <property type="entry name" value="PI3/4_kinase"/>
</dbReference>
<dbReference type="PROSITE" id="PS50290">
    <property type="entry name" value="PI3_4_KINASE_3"/>
    <property type="match status" value="1"/>
</dbReference>
<dbReference type="PANTHER" id="PTHR10048:SF7">
    <property type="entry name" value="PHOSPHATIDYLINOSITOL 3-KINASE CATALYTIC SUBUNIT TYPE 3"/>
    <property type="match status" value="1"/>
</dbReference>
<evidence type="ECO:0000256" key="4">
    <source>
        <dbReference type="ARBA" id="ARBA00022777"/>
    </source>
</evidence>
<evidence type="ECO:0000256" key="2">
    <source>
        <dbReference type="ARBA" id="ARBA00022723"/>
    </source>
</evidence>
<dbReference type="InterPro" id="IPR036940">
    <property type="entry name" value="PI3/4_kinase_cat_sf"/>
</dbReference>
<dbReference type="PANTHER" id="PTHR10048">
    <property type="entry name" value="PHOSPHATIDYLINOSITOL KINASE"/>
    <property type="match status" value="1"/>
</dbReference>
<dbReference type="GO" id="GO:0016303">
    <property type="term" value="F:1-phosphatidylinositol-3-kinase activity"/>
    <property type="evidence" value="ECO:0007669"/>
    <property type="project" value="TreeGrafter"/>
</dbReference>
<dbReference type="SMART" id="SM00064">
    <property type="entry name" value="FYVE"/>
    <property type="match status" value="1"/>
</dbReference>
<evidence type="ECO:0000259" key="7">
    <source>
        <dbReference type="PROSITE" id="PS50290"/>
    </source>
</evidence>
<dbReference type="EMBL" id="KM982401">
    <property type="protein sequence ID" value="AKI79394.1"/>
    <property type="molecule type" value="Genomic_DNA"/>
</dbReference>
<evidence type="ECO:0000313" key="9">
    <source>
        <dbReference type="Proteomes" id="UP000241474"/>
    </source>
</evidence>
<feature type="domain" description="PI3K/PI4K catalytic" evidence="7">
    <location>
        <begin position="407"/>
        <end position="677"/>
    </location>
</feature>
<dbReference type="InterPro" id="IPR000403">
    <property type="entry name" value="PI3/4_kinase_cat_dom"/>
</dbReference>
<evidence type="ECO:0000259" key="6">
    <source>
        <dbReference type="PROSITE" id="PS50178"/>
    </source>
</evidence>
<dbReference type="InterPro" id="IPR011009">
    <property type="entry name" value="Kinase-like_dom_sf"/>
</dbReference>
<dbReference type="Gene3D" id="3.30.40.10">
    <property type="entry name" value="Zinc/RING finger domain, C3HC4 (zinc finger)"/>
    <property type="match status" value="1"/>
</dbReference>
<organism evidence="8 9">
    <name type="scientific">Acanthamoeba polyphaga mimivirus</name>
    <name type="common">APMV</name>
    <dbReference type="NCBI Taxonomy" id="212035"/>
    <lineage>
        <taxon>Viruses</taxon>
        <taxon>Varidnaviria</taxon>
        <taxon>Bamfordvirae</taxon>
        <taxon>Nucleocytoviricota</taxon>
        <taxon>Megaviricetes</taxon>
        <taxon>Imitervirales</taxon>
        <taxon>Mimiviridae</taxon>
        <taxon>Megamimivirinae</taxon>
        <taxon>Mimivirus</taxon>
        <taxon>Mimivirus bradfordmassiliense</taxon>
    </lineage>
</organism>
<dbReference type="InterPro" id="IPR011011">
    <property type="entry name" value="Znf_FYVE_PHD"/>
</dbReference>
<feature type="domain" description="FYVE-type" evidence="6">
    <location>
        <begin position="36"/>
        <end position="115"/>
    </location>
</feature>
<keyword evidence="4 8" id="KW-0418">Kinase</keyword>
<dbReference type="GO" id="GO:0048015">
    <property type="term" value="P:phosphatidylinositol-mediated signaling"/>
    <property type="evidence" value="ECO:0007669"/>
    <property type="project" value="TreeGrafter"/>
</dbReference>
<organismHost>
    <name type="scientific">Acanthamoeba polyphaga</name>
    <name type="common">Amoeba</name>
    <dbReference type="NCBI Taxonomy" id="5757"/>
</organismHost>
<dbReference type="SMART" id="SM00146">
    <property type="entry name" value="PI3Kc"/>
    <property type="match status" value="1"/>
</dbReference>
<proteinExistence type="predicted"/>
<dbReference type="Proteomes" id="UP000241474">
    <property type="component" value="Segment"/>
</dbReference>
<dbReference type="SUPFAM" id="SSF57903">
    <property type="entry name" value="FYVE/PHD zinc finger"/>
    <property type="match status" value="1"/>
</dbReference>
<reference evidence="8 9" key="1">
    <citation type="submission" date="2014-10" db="EMBL/GenBank/DDBJ databases">
        <title>Pan-genome analysis of Brazilian lineage A amoebal mimiviruses.</title>
        <authorList>
            <person name="Assis F.L."/>
            <person name="Abrahao J.S."/>
            <person name="Kroon E.G."/>
            <person name="Dornas F.P."/>
            <person name="Andrade K.R."/>
            <person name="Borato P.V.M."/>
            <person name="Pilotto M.R."/>
            <person name="Benamar S."/>
            <person name="LaScola B."/>
            <person name="Colson P."/>
        </authorList>
    </citation>
    <scope>NUCLEOTIDE SEQUENCE [LARGE SCALE GENOMIC DNA]</scope>
    <source>
        <strain evidence="8 9">Oyster</strain>
    </source>
</reference>
<accession>A0A0G2Y4B6</accession>
<dbReference type="GO" id="GO:0034271">
    <property type="term" value="C:phosphatidylinositol 3-kinase complex, class III, type I"/>
    <property type="evidence" value="ECO:0007669"/>
    <property type="project" value="TreeGrafter"/>
</dbReference>
<dbReference type="SUPFAM" id="SSF56112">
    <property type="entry name" value="Protein kinase-like (PK-like)"/>
    <property type="match status" value="1"/>
</dbReference>
<dbReference type="InterPro" id="IPR017455">
    <property type="entry name" value="Znf_FYVE-rel"/>
</dbReference>
<name>A0A0G2Y4B6_MIMIV</name>
<dbReference type="Pfam" id="PF01363">
    <property type="entry name" value="FYVE"/>
    <property type="match status" value="1"/>
</dbReference>
<dbReference type="Gene3D" id="3.30.1010.10">
    <property type="entry name" value="Phosphatidylinositol 3-kinase Catalytic Subunit, Chain A, domain 4"/>
    <property type="match status" value="1"/>
</dbReference>